<organism evidence="2 3">
    <name type="scientific">Moelleriella libera RCEF 2490</name>
    <dbReference type="NCBI Taxonomy" id="1081109"/>
    <lineage>
        <taxon>Eukaryota</taxon>
        <taxon>Fungi</taxon>
        <taxon>Dikarya</taxon>
        <taxon>Ascomycota</taxon>
        <taxon>Pezizomycotina</taxon>
        <taxon>Sordariomycetes</taxon>
        <taxon>Hypocreomycetidae</taxon>
        <taxon>Hypocreales</taxon>
        <taxon>Clavicipitaceae</taxon>
        <taxon>Moelleriella</taxon>
    </lineage>
</organism>
<dbReference type="OrthoDB" id="4775454at2759"/>
<name>A0A162INN8_9HYPO</name>
<evidence type="ECO:0000313" key="2">
    <source>
        <dbReference type="EMBL" id="KZZ96093.1"/>
    </source>
</evidence>
<accession>A0A162INN8</accession>
<dbReference type="STRING" id="1081109.A0A162INN8"/>
<feature type="region of interest" description="Disordered" evidence="1">
    <location>
        <begin position="39"/>
        <end position="80"/>
    </location>
</feature>
<feature type="compositionally biased region" description="Acidic residues" evidence="1">
    <location>
        <begin position="70"/>
        <end position="79"/>
    </location>
</feature>
<proteinExistence type="predicted"/>
<evidence type="ECO:0000313" key="3">
    <source>
        <dbReference type="Proteomes" id="UP000078544"/>
    </source>
</evidence>
<gene>
    <name evidence="2" type="ORF">AAL_04389</name>
</gene>
<dbReference type="Proteomes" id="UP000078544">
    <property type="component" value="Unassembled WGS sequence"/>
</dbReference>
<protein>
    <submittedName>
        <fullName evidence="2">Uncharacterized protein</fullName>
    </submittedName>
</protein>
<feature type="compositionally biased region" description="Pro residues" evidence="1">
    <location>
        <begin position="166"/>
        <end position="181"/>
    </location>
</feature>
<comment type="caution">
    <text evidence="2">The sequence shown here is derived from an EMBL/GenBank/DDBJ whole genome shotgun (WGS) entry which is preliminary data.</text>
</comment>
<reference evidence="2 3" key="1">
    <citation type="journal article" date="2016" name="Genome Biol. Evol.">
        <title>Divergent and convergent evolution of fungal pathogenicity.</title>
        <authorList>
            <person name="Shang Y."/>
            <person name="Xiao G."/>
            <person name="Zheng P."/>
            <person name="Cen K."/>
            <person name="Zhan S."/>
            <person name="Wang C."/>
        </authorList>
    </citation>
    <scope>NUCLEOTIDE SEQUENCE [LARGE SCALE GENOMIC DNA]</scope>
    <source>
        <strain evidence="2 3">RCEF 2490</strain>
    </source>
</reference>
<feature type="region of interest" description="Disordered" evidence="1">
    <location>
        <begin position="236"/>
        <end position="288"/>
    </location>
</feature>
<feature type="region of interest" description="Disordered" evidence="1">
    <location>
        <begin position="96"/>
        <end position="213"/>
    </location>
</feature>
<dbReference type="EMBL" id="AZGY01000008">
    <property type="protein sequence ID" value="KZZ96093.1"/>
    <property type="molecule type" value="Genomic_DNA"/>
</dbReference>
<evidence type="ECO:0000256" key="1">
    <source>
        <dbReference type="SAM" id="MobiDB-lite"/>
    </source>
</evidence>
<feature type="compositionally biased region" description="Polar residues" evidence="1">
    <location>
        <begin position="316"/>
        <end position="327"/>
    </location>
</feature>
<feature type="region of interest" description="Disordered" evidence="1">
    <location>
        <begin position="316"/>
        <end position="401"/>
    </location>
</feature>
<keyword evidence="3" id="KW-1185">Reference proteome</keyword>
<sequence length="401" mass="44202">MHRSGGKVADLSLVSRYCGVANYSYPRKGSCSAATAASCKETRCSSNASSRGRESVDSEGSAPGLIDDRTDSEESVDDDYQYHTHVAELWDTFWSQRNDPKASQESSPPPPSEHCAALMPSPRSKRQAAEDSFRKPLAWPLADCASPSSRPKDPCRKMAATYSAFPKPPAPPPNRSLPPIPVRSDKGQAVTTRPGTAYHADSSKPHRPARPVDNLLTPCIPQFAFVPVIYTASGSPKQKEFDISPISPTNCSRRRPSVAFSFQPGDMTDSEGLPERPSRPSIYSVVSHSATHLSAPEVRPSAPHKAPRHFKSMAALTSSQVEQTPQSVFEDDTDDDDHGRKLFSFHRRSESSSDHKRRRNRSNTTPSPPLIEENLRLRPSSQLKQRHGHDVFGRLLGRRSR</sequence>
<dbReference type="AlphaFoldDB" id="A0A162INN8"/>